<dbReference type="PANTHER" id="PTHR10083">
    <property type="entry name" value="KUNITZ-TYPE PROTEASE INHIBITOR-RELATED"/>
    <property type="match status" value="1"/>
</dbReference>
<evidence type="ECO:0000259" key="3">
    <source>
        <dbReference type="PROSITE" id="PS50279"/>
    </source>
</evidence>
<feature type="domain" description="BPTI/Kunitz inhibitor" evidence="3">
    <location>
        <begin position="118"/>
        <end position="168"/>
    </location>
</feature>
<organism evidence="4">
    <name type="scientific">Rhipicephalus pulchellus</name>
    <name type="common">Yellow backed tick</name>
    <name type="synonym">Dermacentor pulchellus</name>
    <dbReference type="NCBI Taxonomy" id="72859"/>
    <lineage>
        <taxon>Eukaryota</taxon>
        <taxon>Metazoa</taxon>
        <taxon>Ecdysozoa</taxon>
        <taxon>Arthropoda</taxon>
        <taxon>Chelicerata</taxon>
        <taxon>Arachnida</taxon>
        <taxon>Acari</taxon>
        <taxon>Parasitiformes</taxon>
        <taxon>Ixodida</taxon>
        <taxon>Ixodoidea</taxon>
        <taxon>Ixodidae</taxon>
        <taxon>Rhipicephalinae</taxon>
        <taxon>Rhipicephalus</taxon>
        <taxon>Rhipicephalus</taxon>
    </lineage>
</organism>
<dbReference type="GO" id="GO:0004867">
    <property type="term" value="F:serine-type endopeptidase inhibitor activity"/>
    <property type="evidence" value="ECO:0007669"/>
    <property type="project" value="UniProtKB-KW"/>
</dbReference>
<dbReference type="InterPro" id="IPR050098">
    <property type="entry name" value="TFPI/VKTCI-like"/>
</dbReference>
<name>L7LPQ3_RHIPC</name>
<keyword evidence="2" id="KW-0722">Serine protease inhibitor</keyword>
<keyword evidence="1" id="KW-0646">Protease inhibitor</keyword>
<reference evidence="4" key="1">
    <citation type="submission" date="2012-11" db="EMBL/GenBank/DDBJ databases">
        <authorList>
            <person name="Lucero-Rivera Y.E."/>
            <person name="Tovar-Ramirez D."/>
        </authorList>
    </citation>
    <scope>NUCLEOTIDE SEQUENCE</scope>
    <source>
        <tissue evidence="4">Salivary gland</tissue>
    </source>
</reference>
<proteinExistence type="evidence at transcript level"/>
<dbReference type="InterPro" id="IPR002223">
    <property type="entry name" value="Kunitz_BPTI"/>
</dbReference>
<reference evidence="4" key="2">
    <citation type="journal article" date="2015" name="J. Proteomics">
        <title>Sexual differences in the sialomes of the zebra tick, Rhipicephalus pulchellus.</title>
        <authorList>
            <person name="Tan A.W."/>
            <person name="Francischetti I.M."/>
            <person name="Slovak M."/>
            <person name="Kini R.M."/>
            <person name="Ribeiro J.M."/>
        </authorList>
    </citation>
    <scope>NUCLEOTIDE SEQUENCE</scope>
    <source>
        <tissue evidence="4">Salivary gland</tissue>
    </source>
</reference>
<protein>
    <submittedName>
        <fullName evidence="4">Putative trilaris</fullName>
    </submittedName>
</protein>
<dbReference type="SMART" id="SM00131">
    <property type="entry name" value="KU"/>
    <property type="match status" value="3"/>
</dbReference>
<dbReference type="PROSITE" id="PS50279">
    <property type="entry name" value="BPTI_KUNITZ_2"/>
    <property type="match status" value="3"/>
</dbReference>
<sequence length="233" mass="26872">MSSLRAPKAAALCMFTFVGTTVMRSSTRFLLFLRLFIEQALARKTHIQNAPIPTVCQVSPYLGNDCQPPGYPWYYDDGHKSCKMLTAGLCSFSSNQFPTESVCNETCQSSTKRTGTPCLQKPVSGKCSTIYRAWYFDIYSMECKMFSYIYCRKRINFFNSETKCQSVCLPHRTPKPLCSLQPLSKFCVYRTYHWYFSSKNNICLAYLKHQCAKTNNRFKTHSSCMKRCSYSKH</sequence>
<evidence type="ECO:0000313" key="4">
    <source>
        <dbReference type="EMBL" id="JAA53876.1"/>
    </source>
</evidence>
<dbReference type="AlphaFoldDB" id="L7LPQ3"/>
<feature type="domain" description="BPTI/Kunitz inhibitor" evidence="3">
    <location>
        <begin position="56"/>
        <end position="107"/>
    </location>
</feature>
<evidence type="ECO:0000256" key="2">
    <source>
        <dbReference type="ARBA" id="ARBA00022900"/>
    </source>
</evidence>
<feature type="domain" description="BPTI/Kunitz inhibitor" evidence="3">
    <location>
        <begin position="178"/>
        <end position="228"/>
    </location>
</feature>
<dbReference type="SUPFAM" id="SSF57362">
    <property type="entry name" value="BPTI-like"/>
    <property type="match status" value="3"/>
</dbReference>
<accession>L7LPQ3</accession>
<dbReference type="EMBL" id="GACK01011158">
    <property type="protein sequence ID" value="JAA53876.1"/>
    <property type="molecule type" value="mRNA"/>
</dbReference>
<dbReference type="Gene3D" id="4.10.410.10">
    <property type="entry name" value="Pancreatic trypsin inhibitor Kunitz domain"/>
    <property type="match status" value="3"/>
</dbReference>
<evidence type="ECO:0000256" key="1">
    <source>
        <dbReference type="ARBA" id="ARBA00022690"/>
    </source>
</evidence>
<dbReference type="InterPro" id="IPR036880">
    <property type="entry name" value="Kunitz_BPTI_sf"/>
</dbReference>
<dbReference type="Pfam" id="PF00014">
    <property type="entry name" value="Kunitz_BPTI"/>
    <property type="match status" value="3"/>
</dbReference>